<proteinExistence type="predicted"/>
<gene>
    <name evidence="2" type="ORF">C8F04DRAFT_1278404</name>
</gene>
<reference evidence="2" key="1">
    <citation type="submission" date="2023-03" db="EMBL/GenBank/DDBJ databases">
        <title>Massive genome expansion in bonnet fungi (Mycena s.s.) driven by repeated elements and novel gene families across ecological guilds.</title>
        <authorList>
            <consortium name="Lawrence Berkeley National Laboratory"/>
            <person name="Harder C.B."/>
            <person name="Miyauchi S."/>
            <person name="Viragh M."/>
            <person name="Kuo A."/>
            <person name="Thoen E."/>
            <person name="Andreopoulos B."/>
            <person name="Lu D."/>
            <person name="Skrede I."/>
            <person name="Drula E."/>
            <person name="Henrissat B."/>
            <person name="Morin E."/>
            <person name="Kohler A."/>
            <person name="Barry K."/>
            <person name="LaButti K."/>
            <person name="Morin E."/>
            <person name="Salamov A."/>
            <person name="Lipzen A."/>
            <person name="Mereny Z."/>
            <person name="Hegedus B."/>
            <person name="Baldrian P."/>
            <person name="Stursova M."/>
            <person name="Weitz H."/>
            <person name="Taylor A."/>
            <person name="Grigoriev I.V."/>
            <person name="Nagy L.G."/>
            <person name="Martin F."/>
            <person name="Kauserud H."/>
        </authorList>
    </citation>
    <scope>NUCLEOTIDE SEQUENCE</scope>
    <source>
        <strain evidence="2">CBHHK200</strain>
    </source>
</reference>
<dbReference type="Proteomes" id="UP001218188">
    <property type="component" value="Unassembled WGS sequence"/>
</dbReference>
<feature type="region of interest" description="Disordered" evidence="1">
    <location>
        <begin position="1"/>
        <end position="62"/>
    </location>
</feature>
<sequence>MADGPSAGQRKTRSGIPLSPSNFQKFTWRNSYAAATKDLTPTPTLDNPHRDDPRPSAQAQHQRICHPIAALRSGWQAIHQTESDLRDCDLDEMKHHQPQFSSASSVTTNAADKLQGATIEIYTEPKWRHKIGLREDVPRWGAHAAKDVGAAMGCGQRYPQNSYTACANLAVFAGSSPSNALPPGLNISLTLYNGLDAVQLIPIYALRKKHITRNFPLRFFIFTTATFNFGPVTVTLPQIDFGNLALGLDLKLVIRFSPSSTILLPSAILYHTNVKIGPNEMHFSFTQFTPAGIFRWVYNGFPTDQNHDAHAARAVEAGSGQSLAAGPQAFSNYTLGVPTHSRLHAIFNDSWNGHGAQTSQAQRAASSRYREWNRAEVQQKARERMARRGAQLKELKEKWEAYTAKAQ</sequence>
<dbReference type="EMBL" id="JARJCM010000365">
    <property type="protein sequence ID" value="KAJ7018042.1"/>
    <property type="molecule type" value="Genomic_DNA"/>
</dbReference>
<feature type="compositionally biased region" description="Polar residues" evidence="1">
    <location>
        <begin position="19"/>
        <end position="30"/>
    </location>
</feature>
<comment type="caution">
    <text evidence="2">The sequence shown here is derived from an EMBL/GenBank/DDBJ whole genome shotgun (WGS) entry which is preliminary data.</text>
</comment>
<name>A0AAD6S346_9AGAR</name>
<keyword evidence="3" id="KW-1185">Reference proteome</keyword>
<organism evidence="2 3">
    <name type="scientific">Mycena alexandri</name>
    <dbReference type="NCBI Taxonomy" id="1745969"/>
    <lineage>
        <taxon>Eukaryota</taxon>
        <taxon>Fungi</taxon>
        <taxon>Dikarya</taxon>
        <taxon>Basidiomycota</taxon>
        <taxon>Agaricomycotina</taxon>
        <taxon>Agaricomycetes</taxon>
        <taxon>Agaricomycetidae</taxon>
        <taxon>Agaricales</taxon>
        <taxon>Marasmiineae</taxon>
        <taxon>Mycenaceae</taxon>
        <taxon>Mycena</taxon>
    </lineage>
</organism>
<accession>A0AAD6S346</accession>
<dbReference type="AlphaFoldDB" id="A0AAD6S346"/>
<protein>
    <submittedName>
        <fullName evidence="2">Uncharacterized protein</fullName>
    </submittedName>
</protein>
<evidence type="ECO:0000256" key="1">
    <source>
        <dbReference type="SAM" id="MobiDB-lite"/>
    </source>
</evidence>
<evidence type="ECO:0000313" key="2">
    <source>
        <dbReference type="EMBL" id="KAJ7018042.1"/>
    </source>
</evidence>
<evidence type="ECO:0000313" key="3">
    <source>
        <dbReference type="Proteomes" id="UP001218188"/>
    </source>
</evidence>